<evidence type="ECO:0000313" key="3">
    <source>
        <dbReference type="Proteomes" id="UP000034492"/>
    </source>
</evidence>
<dbReference type="GO" id="GO:0004521">
    <property type="term" value="F:RNA endonuclease activity"/>
    <property type="evidence" value="ECO:0007669"/>
    <property type="project" value="InterPro"/>
</dbReference>
<dbReference type="InterPro" id="IPR029060">
    <property type="entry name" value="PIN-like_dom_sf"/>
</dbReference>
<proteinExistence type="predicted"/>
<feature type="domain" description="PIN" evidence="1">
    <location>
        <begin position="17"/>
        <end position="123"/>
    </location>
</feature>
<dbReference type="InterPro" id="IPR002716">
    <property type="entry name" value="PIN_dom"/>
</dbReference>
<dbReference type="EMBL" id="LBSA01000027">
    <property type="protein sequence ID" value="KKQ08335.1"/>
    <property type="molecule type" value="Genomic_DNA"/>
</dbReference>
<dbReference type="SUPFAM" id="SSF88723">
    <property type="entry name" value="PIN domain-like"/>
    <property type="match status" value="1"/>
</dbReference>
<reference evidence="2 3" key="1">
    <citation type="journal article" date="2015" name="Nature">
        <title>rRNA introns, odd ribosomes, and small enigmatic genomes across a large radiation of phyla.</title>
        <authorList>
            <person name="Brown C.T."/>
            <person name="Hug L.A."/>
            <person name="Thomas B.C."/>
            <person name="Sharon I."/>
            <person name="Castelle C.J."/>
            <person name="Singh A."/>
            <person name="Wilkins M.J."/>
            <person name="Williams K.H."/>
            <person name="Banfield J.F."/>
        </authorList>
    </citation>
    <scope>NUCLEOTIDE SEQUENCE [LARGE SCALE GENOMIC DNA]</scope>
</reference>
<evidence type="ECO:0000259" key="1">
    <source>
        <dbReference type="Pfam" id="PF01850"/>
    </source>
</evidence>
<dbReference type="Pfam" id="PF01850">
    <property type="entry name" value="PIN"/>
    <property type="match status" value="1"/>
</dbReference>
<dbReference type="Gene3D" id="3.40.50.1010">
    <property type="entry name" value="5'-nuclease"/>
    <property type="match status" value="1"/>
</dbReference>
<dbReference type="GO" id="GO:0016075">
    <property type="term" value="P:rRNA catabolic process"/>
    <property type="evidence" value="ECO:0007669"/>
    <property type="project" value="TreeGrafter"/>
</dbReference>
<gene>
    <name evidence="2" type="ORF">US19_C0027G0012</name>
</gene>
<name>A0A0G0F473_9BACT</name>
<comment type="caution">
    <text evidence="2">The sequence shown here is derived from an EMBL/GenBank/DDBJ whole genome shotgun (WGS) entry which is preliminary data.</text>
</comment>
<dbReference type="PANTHER" id="PTHR42188:SF1">
    <property type="entry name" value="23S RRNA-SPECIFIC ENDONUCLEASE VAPC20"/>
    <property type="match status" value="1"/>
</dbReference>
<dbReference type="Proteomes" id="UP000034492">
    <property type="component" value="Unassembled WGS sequence"/>
</dbReference>
<dbReference type="PANTHER" id="PTHR42188">
    <property type="entry name" value="23S RRNA-SPECIFIC ENDONUCLEASE VAPC20"/>
    <property type="match status" value="1"/>
</dbReference>
<accession>A0A0G0F473</accession>
<dbReference type="AlphaFoldDB" id="A0A0G0F473"/>
<sequence>MIIIVDSDGLIGTSHINDKHYSKATKLLQNLTDHGAELIYPATVISEATAVLQIRLNTPETADAIMEYTKAGLFNIEAVNNEVLISAISFLDKNRSKHATLFDGVVAAIAQKYKADAIFSFDKFYKTKGFKLASEL</sequence>
<dbReference type="InterPro" id="IPR039018">
    <property type="entry name" value="VapC20-like"/>
</dbReference>
<protein>
    <recommendedName>
        <fullName evidence="1">PIN domain-containing protein</fullName>
    </recommendedName>
</protein>
<evidence type="ECO:0000313" key="2">
    <source>
        <dbReference type="EMBL" id="KKQ08335.1"/>
    </source>
</evidence>
<organism evidence="2 3">
    <name type="scientific">Candidatus Daviesbacteria bacterium GW2011_GWB1_36_5</name>
    <dbReference type="NCBI Taxonomy" id="1618426"/>
    <lineage>
        <taxon>Bacteria</taxon>
        <taxon>Candidatus Daviesiibacteriota</taxon>
    </lineage>
</organism>